<dbReference type="SUPFAM" id="SSF50341">
    <property type="entry name" value="CheW-like"/>
    <property type="match status" value="1"/>
</dbReference>
<protein>
    <submittedName>
        <fullName evidence="1">Uncharacterized protein</fullName>
    </submittedName>
</protein>
<dbReference type="eggNOG" id="COG0835">
    <property type="taxonomic scope" value="Bacteria"/>
</dbReference>
<dbReference type="EMBL" id="JOJP01000001">
    <property type="protein sequence ID" value="KEI69875.1"/>
    <property type="molecule type" value="Genomic_DNA"/>
</dbReference>
<gene>
    <name evidence="1" type="ORF">GV64_03165</name>
</gene>
<proteinExistence type="predicted"/>
<name>A0A081K6U9_9GAMM</name>
<dbReference type="RefSeq" id="WP_020584641.1">
    <property type="nucleotide sequence ID" value="NZ_JOJP01000001.1"/>
</dbReference>
<comment type="caution">
    <text evidence="1">The sequence shown here is derived from an EMBL/GenBank/DDBJ whole genome shotgun (WGS) entry which is preliminary data.</text>
</comment>
<dbReference type="AlphaFoldDB" id="A0A081K6U9"/>
<evidence type="ECO:0000313" key="2">
    <source>
        <dbReference type="Proteomes" id="UP000027997"/>
    </source>
</evidence>
<evidence type="ECO:0000313" key="1">
    <source>
        <dbReference type="EMBL" id="KEI69875.1"/>
    </source>
</evidence>
<accession>A0A081K6U9</accession>
<organism evidence="1 2">
    <name type="scientific">Endozoicomonas elysicola</name>
    <dbReference type="NCBI Taxonomy" id="305900"/>
    <lineage>
        <taxon>Bacteria</taxon>
        <taxon>Pseudomonadati</taxon>
        <taxon>Pseudomonadota</taxon>
        <taxon>Gammaproteobacteria</taxon>
        <taxon>Oceanospirillales</taxon>
        <taxon>Endozoicomonadaceae</taxon>
        <taxon>Endozoicomonas</taxon>
    </lineage>
</organism>
<reference evidence="1 2" key="1">
    <citation type="submission" date="2014-06" db="EMBL/GenBank/DDBJ databases">
        <title>Whole Genome Sequences of Three Symbiotic Endozoicomonas Bacteria.</title>
        <authorList>
            <person name="Neave M.J."/>
            <person name="Apprill A."/>
            <person name="Voolstra C.R."/>
        </authorList>
    </citation>
    <scope>NUCLEOTIDE SEQUENCE [LARGE SCALE GENOMIC DNA]</scope>
    <source>
        <strain evidence="1 2">DSM 22380</strain>
    </source>
</reference>
<dbReference type="STRING" id="305900.GV64_03165"/>
<dbReference type="Proteomes" id="UP000027997">
    <property type="component" value="Unassembled WGS sequence"/>
</dbReference>
<dbReference type="GO" id="GO:0007165">
    <property type="term" value="P:signal transduction"/>
    <property type="evidence" value="ECO:0007669"/>
    <property type="project" value="InterPro"/>
</dbReference>
<dbReference type="InterPro" id="IPR036061">
    <property type="entry name" value="CheW-like_dom_sf"/>
</dbReference>
<keyword evidence="2" id="KW-1185">Reference proteome</keyword>
<dbReference type="GO" id="GO:0006935">
    <property type="term" value="P:chemotaxis"/>
    <property type="evidence" value="ECO:0007669"/>
    <property type="project" value="InterPro"/>
</dbReference>
<sequence length="159" mass="17950">MSGSHQPISSVLIPMQQRPLLIPSACIAAVQDYSRPEQNYPETEWLLGDLLWRGIKIPVVSFERLNGGRFAEFSATNRIAIMHRTGKSDDLPFYAMVVQGIPQPLTLVREEVRNSAEEKGPMEKHRVILREVPASIPDLLLLEQKIVEVISTRKLEATH</sequence>